<evidence type="ECO:0000259" key="1">
    <source>
        <dbReference type="Pfam" id="PF03992"/>
    </source>
</evidence>
<keyword evidence="2" id="KW-0560">Oxidoreductase</keyword>
<gene>
    <name evidence="2" type="ORF">ACFPCY_13700</name>
</gene>
<dbReference type="GO" id="GO:0004497">
    <property type="term" value="F:monooxygenase activity"/>
    <property type="evidence" value="ECO:0007669"/>
    <property type="project" value="UniProtKB-KW"/>
</dbReference>
<reference evidence="3" key="1">
    <citation type="journal article" date="2019" name="Int. J. Syst. Evol. Microbiol.">
        <title>The Global Catalogue of Microorganisms (GCM) 10K type strain sequencing project: providing services to taxonomists for standard genome sequencing and annotation.</title>
        <authorList>
            <consortium name="The Broad Institute Genomics Platform"/>
            <consortium name="The Broad Institute Genome Sequencing Center for Infectious Disease"/>
            <person name="Wu L."/>
            <person name="Ma J."/>
        </authorList>
    </citation>
    <scope>NUCLEOTIDE SEQUENCE [LARGE SCALE GENOMIC DNA]</scope>
    <source>
        <strain evidence="3">KLKA75</strain>
    </source>
</reference>
<evidence type="ECO:0000313" key="3">
    <source>
        <dbReference type="Proteomes" id="UP001595872"/>
    </source>
</evidence>
<dbReference type="InterPro" id="IPR011008">
    <property type="entry name" value="Dimeric_a/b-barrel"/>
</dbReference>
<evidence type="ECO:0000313" key="2">
    <source>
        <dbReference type="EMBL" id="MFC4908383.1"/>
    </source>
</evidence>
<protein>
    <submittedName>
        <fullName evidence="2">Antibiotic biosynthesis monooxygenase family protein</fullName>
        <ecNumber evidence="2">1.14.-.-</ecNumber>
    </submittedName>
</protein>
<organism evidence="2 3">
    <name type="scientific">Actinomadura gamaensis</name>
    <dbReference type="NCBI Taxonomy" id="1763541"/>
    <lineage>
        <taxon>Bacteria</taxon>
        <taxon>Bacillati</taxon>
        <taxon>Actinomycetota</taxon>
        <taxon>Actinomycetes</taxon>
        <taxon>Streptosporangiales</taxon>
        <taxon>Thermomonosporaceae</taxon>
        <taxon>Actinomadura</taxon>
    </lineage>
</organism>
<dbReference type="RefSeq" id="WP_378254939.1">
    <property type="nucleotide sequence ID" value="NZ_JBHSIT010000003.1"/>
</dbReference>
<comment type="caution">
    <text evidence="2">The sequence shown here is derived from an EMBL/GenBank/DDBJ whole genome shotgun (WGS) entry which is preliminary data.</text>
</comment>
<dbReference type="EC" id="1.14.-.-" evidence="2"/>
<sequence>MVVFVNKITLTGPAAELERIYEAVAAFMSGQAGLIRFQLVRSSTDPDVYFNIAEWKDQESFDRARTQEKFAKGERIGAVSTGDRHVCEVVFEGVGDVTPGRPGGGPR</sequence>
<dbReference type="EMBL" id="JBHSIT010000003">
    <property type="protein sequence ID" value="MFC4908383.1"/>
    <property type="molecule type" value="Genomic_DNA"/>
</dbReference>
<dbReference type="InterPro" id="IPR007138">
    <property type="entry name" value="ABM_dom"/>
</dbReference>
<feature type="domain" description="ABM" evidence="1">
    <location>
        <begin position="2"/>
        <end position="72"/>
    </location>
</feature>
<name>A0ABV9TY31_9ACTN</name>
<dbReference type="Gene3D" id="3.30.70.100">
    <property type="match status" value="1"/>
</dbReference>
<proteinExistence type="predicted"/>
<keyword evidence="2" id="KW-0503">Monooxygenase</keyword>
<accession>A0ABV9TY31</accession>
<dbReference type="Proteomes" id="UP001595872">
    <property type="component" value="Unassembled WGS sequence"/>
</dbReference>
<dbReference type="SUPFAM" id="SSF54909">
    <property type="entry name" value="Dimeric alpha+beta barrel"/>
    <property type="match status" value="1"/>
</dbReference>
<dbReference type="Pfam" id="PF03992">
    <property type="entry name" value="ABM"/>
    <property type="match status" value="1"/>
</dbReference>
<keyword evidence="3" id="KW-1185">Reference proteome</keyword>